<sequence length="234" mass="27346">METSYDFETYASPETIKEYLQDPKNLMKYVPNFKDLKKINNEFELDVKWLFTIKLEVNLQTTRDEITYLIKKVKGLIKINAYLRFIILPTNRKTILKLIFFYQGPFERLAKKQADLFYKRGKDIFSKDIENFKKIPDKESENSVLLENSREIVVNNNAKPIYLMKTLFVKKINKSELEEVIENSMLESAEGEVILILSDEKNMVELTFKNGDLTFQKGDLTSLGDSIIAMLKSP</sequence>
<comment type="caution">
    <text evidence="1">The sequence shown here is derived from an EMBL/GenBank/DDBJ whole genome shotgun (WGS) entry which is preliminary data.</text>
</comment>
<dbReference type="EMBL" id="JFZT01000017">
    <property type="protein sequence ID" value="EZQ11060.1"/>
    <property type="molecule type" value="Genomic_DNA"/>
</dbReference>
<protein>
    <submittedName>
        <fullName evidence="1">Polyketide cyclase</fullName>
    </submittedName>
</protein>
<dbReference type="AlphaFoldDB" id="A0A031LTI6"/>
<organism evidence="1 2">
    <name type="scientific">Candidatus Acidianus copahuensis</name>
    <dbReference type="NCBI Taxonomy" id="1160895"/>
    <lineage>
        <taxon>Archaea</taxon>
        <taxon>Thermoproteota</taxon>
        <taxon>Thermoprotei</taxon>
        <taxon>Sulfolobales</taxon>
        <taxon>Sulfolobaceae</taxon>
        <taxon>Acidianus</taxon>
    </lineage>
</organism>
<evidence type="ECO:0000313" key="2">
    <source>
        <dbReference type="Proteomes" id="UP000024332"/>
    </source>
</evidence>
<dbReference type="Proteomes" id="UP000024332">
    <property type="component" value="Unassembled WGS sequence"/>
</dbReference>
<dbReference type="STRING" id="1160895.CM19_02355"/>
<dbReference type="Pfam" id="PF06240">
    <property type="entry name" value="COXG"/>
    <property type="match status" value="1"/>
</dbReference>
<accession>A0A031LTI6</accession>
<dbReference type="SUPFAM" id="SSF55961">
    <property type="entry name" value="Bet v1-like"/>
    <property type="match status" value="1"/>
</dbReference>
<reference evidence="1 2" key="1">
    <citation type="submission" date="2014-03" db="EMBL/GenBank/DDBJ databases">
        <title>Draft genome sequence of the novel thermoacidophilic archaea Acidianus copahuensis ALE1 strain, isolated from Copahue volcanic area in Neuquen Argentina.</title>
        <authorList>
            <person name="Urbieta M.S."/>
            <person name="Rascovan N."/>
            <person name="Castro C."/>
            <person name="Revale S."/>
            <person name="Giaveno M.A."/>
            <person name="Vazquez M.P."/>
            <person name="Donati E.R."/>
        </authorList>
    </citation>
    <scope>NUCLEOTIDE SEQUENCE [LARGE SCALE GENOMIC DNA]</scope>
    <source>
        <strain evidence="1 2">ALE1</strain>
    </source>
</reference>
<evidence type="ECO:0000313" key="1">
    <source>
        <dbReference type="EMBL" id="EZQ11060.1"/>
    </source>
</evidence>
<keyword evidence="2" id="KW-1185">Reference proteome</keyword>
<gene>
    <name evidence="1" type="ORF">CM19_02355</name>
</gene>
<name>A0A031LTI6_9CREN</name>
<proteinExistence type="predicted"/>
<dbReference type="RefSeq" id="WP_048098877.1">
    <property type="nucleotide sequence ID" value="NZ_JFZT01000017.1"/>
</dbReference>
<dbReference type="InterPro" id="IPR010419">
    <property type="entry name" value="CO_DH_gsu"/>
</dbReference>
<dbReference type="OrthoDB" id="42612at2157"/>